<proteinExistence type="predicted"/>
<keyword evidence="2" id="KW-0808">Transferase</keyword>
<keyword evidence="4" id="KW-0862">Zinc</keyword>
<name>X1J8E1_9ZZZZ</name>
<dbReference type="Pfam" id="PF05853">
    <property type="entry name" value="BKACE"/>
    <property type="match status" value="1"/>
</dbReference>
<keyword evidence="3" id="KW-0479">Metal-binding</keyword>
<evidence type="ECO:0000256" key="3">
    <source>
        <dbReference type="ARBA" id="ARBA00022723"/>
    </source>
</evidence>
<comment type="cofactor">
    <cofactor evidence="1">
        <name>Zn(2+)</name>
        <dbReference type="ChEBI" id="CHEBI:29105"/>
    </cofactor>
</comment>
<evidence type="ECO:0008006" key="6">
    <source>
        <dbReference type="Google" id="ProtNLM"/>
    </source>
</evidence>
<evidence type="ECO:0000256" key="4">
    <source>
        <dbReference type="ARBA" id="ARBA00022833"/>
    </source>
</evidence>
<dbReference type="InterPro" id="IPR013785">
    <property type="entry name" value="Aldolase_TIM"/>
</dbReference>
<reference evidence="5" key="1">
    <citation type="journal article" date="2014" name="Front. Microbiol.">
        <title>High frequency of phylogenetically diverse reductive dehalogenase-homologous genes in deep subseafloor sedimentary metagenomes.</title>
        <authorList>
            <person name="Kawai M."/>
            <person name="Futagami T."/>
            <person name="Toyoda A."/>
            <person name="Takaki Y."/>
            <person name="Nishi S."/>
            <person name="Hori S."/>
            <person name="Arai W."/>
            <person name="Tsubouchi T."/>
            <person name="Morono Y."/>
            <person name="Uchiyama I."/>
            <person name="Ito T."/>
            <person name="Fujiyama A."/>
            <person name="Inagaki F."/>
            <person name="Takami H."/>
        </authorList>
    </citation>
    <scope>NUCLEOTIDE SEQUENCE</scope>
    <source>
        <strain evidence="5">Expedition CK06-06</strain>
    </source>
</reference>
<sequence length="199" mass="22259">MEKAIITAAITGSIHTPSMSPYLPITPKQIADDAVRAYEAGAAVVHIHARNPETGQPDSNIELFREIITNIKSRCNVVICITTGGGLGMTVAERIKPVPTFKPELASLNFGSINFCLVPQLDTMKRKGTTLKYPWEEKYLTMTEDLIFPNTFKSLRQFCQTFAENETKPEIEIYDVGMIYNLAYMIRQGAPLKNPVYLQ</sequence>
<gene>
    <name evidence="5" type="ORF">S03H2_60668</name>
</gene>
<feature type="non-terminal residue" evidence="5">
    <location>
        <position position="199"/>
    </location>
</feature>
<dbReference type="PANTHER" id="PTHR37418">
    <property type="entry name" value="3-KETO-5-AMINOHEXANOATE CLEAVAGE ENZYME-RELATED"/>
    <property type="match status" value="1"/>
</dbReference>
<evidence type="ECO:0000256" key="2">
    <source>
        <dbReference type="ARBA" id="ARBA00022679"/>
    </source>
</evidence>
<evidence type="ECO:0000256" key="1">
    <source>
        <dbReference type="ARBA" id="ARBA00001947"/>
    </source>
</evidence>
<dbReference type="PANTHER" id="PTHR37418:SF2">
    <property type="entry name" value="3-KETO-5-AMINOHEXANOATE CLEAVAGE ENZYME"/>
    <property type="match status" value="1"/>
</dbReference>
<dbReference type="GO" id="GO:0043720">
    <property type="term" value="F:3-keto-5-aminohexanoate cleavage activity"/>
    <property type="evidence" value="ECO:0007669"/>
    <property type="project" value="InterPro"/>
</dbReference>
<accession>X1J8E1</accession>
<dbReference type="EMBL" id="BARU01039113">
    <property type="protein sequence ID" value="GAH77785.1"/>
    <property type="molecule type" value="Genomic_DNA"/>
</dbReference>
<comment type="caution">
    <text evidence="5">The sequence shown here is derived from an EMBL/GenBank/DDBJ whole genome shotgun (WGS) entry which is preliminary data.</text>
</comment>
<evidence type="ECO:0000313" key="5">
    <source>
        <dbReference type="EMBL" id="GAH77785.1"/>
    </source>
</evidence>
<dbReference type="AlphaFoldDB" id="X1J8E1"/>
<dbReference type="GO" id="GO:0046872">
    <property type="term" value="F:metal ion binding"/>
    <property type="evidence" value="ECO:0007669"/>
    <property type="project" value="UniProtKB-KW"/>
</dbReference>
<protein>
    <recommendedName>
        <fullName evidence="6">3-keto-5-aminohexanoate cleavage enzyme</fullName>
    </recommendedName>
</protein>
<dbReference type="InterPro" id="IPR008567">
    <property type="entry name" value="BKACE"/>
</dbReference>
<dbReference type="Gene3D" id="3.20.20.70">
    <property type="entry name" value="Aldolase class I"/>
    <property type="match status" value="1"/>
</dbReference>
<organism evidence="5">
    <name type="scientific">marine sediment metagenome</name>
    <dbReference type="NCBI Taxonomy" id="412755"/>
    <lineage>
        <taxon>unclassified sequences</taxon>
        <taxon>metagenomes</taxon>
        <taxon>ecological metagenomes</taxon>
    </lineage>
</organism>